<dbReference type="HOGENOM" id="CLU_2564831_0_0_1"/>
<evidence type="ECO:0000313" key="2">
    <source>
        <dbReference type="EMBL" id="KIO25659.1"/>
    </source>
</evidence>
<dbReference type="EMBL" id="KN823038">
    <property type="protein sequence ID" value="KIO25659.1"/>
    <property type="molecule type" value="Genomic_DNA"/>
</dbReference>
<reference evidence="3" key="2">
    <citation type="submission" date="2015-01" db="EMBL/GenBank/DDBJ databases">
        <title>Evolutionary Origins and Diversification of the Mycorrhizal Mutualists.</title>
        <authorList>
            <consortium name="DOE Joint Genome Institute"/>
            <consortium name="Mycorrhizal Genomics Consortium"/>
            <person name="Kohler A."/>
            <person name="Kuo A."/>
            <person name="Nagy L.G."/>
            <person name="Floudas D."/>
            <person name="Copeland A."/>
            <person name="Barry K.W."/>
            <person name="Cichocki N."/>
            <person name="Veneault-Fourrey C."/>
            <person name="LaButti K."/>
            <person name="Lindquist E.A."/>
            <person name="Lipzen A."/>
            <person name="Lundell T."/>
            <person name="Morin E."/>
            <person name="Murat C."/>
            <person name="Riley R."/>
            <person name="Ohm R."/>
            <person name="Sun H."/>
            <person name="Tunlid A."/>
            <person name="Henrissat B."/>
            <person name="Grigoriev I.V."/>
            <person name="Hibbett D.S."/>
            <person name="Martin F."/>
        </authorList>
    </citation>
    <scope>NUCLEOTIDE SEQUENCE [LARGE SCALE GENOMIC DNA]</scope>
    <source>
        <strain evidence="3">MUT 4182</strain>
    </source>
</reference>
<sequence length="82" mass="9654">MPENGNSGARCSTRDHARDSGIWIDPPGRWTELLLHPLEELHFRTTIPYPILCEPCHVDLLQRTREFRDDLVGHLKEYFRLD</sequence>
<protein>
    <submittedName>
        <fullName evidence="2">Uncharacterized protein</fullName>
    </submittedName>
</protein>
<feature type="region of interest" description="Disordered" evidence="1">
    <location>
        <begin position="1"/>
        <end position="20"/>
    </location>
</feature>
<name>A0A0C3QIA7_9AGAM</name>
<feature type="non-terminal residue" evidence="2">
    <location>
        <position position="82"/>
    </location>
</feature>
<evidence type="ECO:0000313" key="3">
    <source>
        <dbReference type="Proteomes" id="UP000054248"/>
    </source>
</evidence>
<organism evidence="2 3">
    <name type="scientific">Tulasnella calospora MUT 4182</name>
    <dbReference type="NCBI Taxonomy" id="1051891"/>
    <lineage>
        <taxon>Eukaryota</taxon>
        <taxon>Fungi</taxon>
        <taxon>Dikarya</taxon>
        <taxon>Basidiomycota</taxon>
        <taxon>Agaricomycotina</taxon>
        <taxon>Agaricomycetes</taxon>
        <taxon>Cantharellales</taxon>
        <taxon>Tulasnellaceae</taxon>
        <taxon>Tulasnella</taxon>
    </lineage>
</organism>
<dbReference type="AlphaFoldDB" id="A0A0C3QIA7"/>
<reference evidence="2 3" key="1">
    <citation type="submission" date="2014-04" db="EMBL/GenBank/DDBJ databases">
        <authorList>
            <consortium name="DOE Joint Genome Institute"/>
            <person name="Kuo A."/>
            <person name="Girlanda M."/>
            <person name="Perotto S."/>
            <person name="Kohler A."/>
            <person name="Nagy L.G."/>
            <person name="Floudas D."/>
            <person name="Copeland A."/>
            <person name="Barry K.W."/>
            <person name="Cichocki N."/>
            <person name="Veneault-Fourrey C."/>
            <person name="LaButti K."/>
            <person name="Lindquist E.A."/>
            <person name="Lipzen A."/>
            <person name="Lundell T."/>
            <person name="Morin E."/>
            <person name="Murat C."/>
            <person name="Sun H."/>
            <person name="Tunlid A."/>
            <person name="Henrissat B."/>
            <person name="Grigoriev I.V."/>
            <person name="Hibbett D.S."/>
            <person name="Martin F."/>
            <person name="Nordberg H.P."/>
            <person name="Cantor M.N."/>
            <person name="Hua S.X."/>
        </authorList>
    </citation>
    <scope>NUCLEOTIDE SEQUENCE [LARGE SCALE GENOMIC DNA]</scope>
    <source>
        <strain evidence="2 3">MUT 4182</strain>
    </source>
</reference>
<evidence type="ECO:0000256" key="1">
    <source>
        <dbReference type="SAM" id="MobiDB-lite"/>
    </source>
</evidence>
<proteinExistence type="predicted"/>
<feature type="compositionally biased region" description="Polar residues" evidence="1">
    <location>
        <begin position="1"/>
        <end position="10"/>
    </location>
</feature>
<dbReference type="Proteomes" id="UP000054248">
    <property type="component" value="Unassembled WGS sequence"/>
</dbReference>
<accession>A0A0C3QIA7</accession>
<gene>
    <name evidence="2" type="ORF">M407DRAFT_244020</name>
</gene>
<keyword evidence="3" id="KW-1185">Reference proteome</keyword>